<organism evidence="3 4">
    <name type="scientific">Yokenella regensburgei</name>
    <dbReference type="NCBI Taxonomy" id="158877"/>
    <lineage>
        <taxon>Bacteria</taxon>
        <taxon>Pseudomonadati</taxon>
        <taxon>Pseudomonadota</taxon>
        <taxon>Gammaproteobacteria</taxon>
        <taxon>Enterobacterales</taxon>
        <taxon>Enterobacteriaceae</taxon>
        <taxon>Yokenella</taxon>
    </lineage>
</organism>
<sequence length="129" mass="14316">MARTRKSKNETLLVGSLQQSAGPLSYPKDRQPLSSRQRETLSLLERFIGQHGYPPTVQELADLLGISSPNAVSEHLRALQRKKYITLTPGASRGISINNRCEPAQAMLTLRELVDDIPGQNSAHWLSLE</sequence>
<dbReference type="Pfam" id="PF01726">
    <property type="entry name" value="LexA_DNA_bind"/>
    <property type="match status" value="1"/>
</dbReference>
<dbReference type="InterPro" id="IPR036390">
    <property type="entry name" value="WH_DNA-bd_sf"/>
</dbReference>
<dbReference type="InterPro" id="IPR036388">
    <property type="entry name" value="WH-like_DNA-bd_sf"/>
</dbReference>
<name>A0ABX9S3C2_9ENTR</name>
<dbReference type="Gene3D" id="1.10.10.10">
    <property type="entry name" value="Winged helix-like DNA-binding domain superfamily/Winged helix DNA-binding domain"/>
    <property type="match status" value="1"/>
</dbReference>
<reference evidence="3 4" key="1">
    <citation type="submission" date="2018-10" db="EMBL/GenBank/DDBJ databases">
        <title>Genomic Encyclopedia of Type Strains, Phase IV (KMG-IV): sequencing the most valuable type-strain genomes for metagenomic binning, comparative biology and taxonomic classification.</title>
        <authorList>
            <person name="Goeker M."/>
        </authorList>
    </citation>
    <scope>NUCLEOTIDE SEQUENCE [LARGE SCALE GENOMIC DNA]</scope>
    <source>
        <strain evidence="3 4">DSM 5079</strain>
    </source>
</reference>
<evidence type="ECO:0000313" key="3">
    <source>
        <dbReference type="EMBL" id="RKR64981.1"/>
    </source>
</evidence>
<comment type="caution">
    <text evidence="3">The sequence shown here is derived from an EMBL/GenBank/DDBJ whole genome shotgun (WGS) entry which is preliminary data.</text>
</comment>
<evidence type="ECO:0000313" key="4">
    <source>
        <dbReference type="Proteomes" id="UP000267341"/>
    </source>
</evidence>
<keyword evidence="4" id="KW-1185">Reference proteome</keyword>
<evidence type="ECO:0000259" key="2">
    <source>
        <dbReference type="Pfam" id="PF01726"/>
    </source>
</evidence>
<evidence type="ECO:0000256" key="1">
    <source>
        <dbReference type="SAM" id="MobiDB-lite"/>
    </source>
</evidence>
<dbReference type="InterPro" id="IPR006199">
    <property type="entry name" value="LexA_DNA-bd_dom"/>
</dbReference>
<gene>
    <name evidence="3" type="ORF">C7387_1700</name>
</gene>
<accession>A0ABX9S3C2</accession>
<dbReference type="GeneID" id="66903731"/>
<dbReference type="EMBL" id="RBIZ01000003">
    <property type="protein sequence ID" value="RKR64981.1"/>
    <property type="molecule type" value="Genomic_DNA"/>
</dbReference>
<dbReference type="InterPro" id="IPR050077">
    <property type="entry name" value="LexA_repressor"/>
</dbReference>
<feature type="region of interest" description="Disordered" evidence="1">
    <location>
        <begin position="1"/>
        <end position="35"/>
    </location>
</feature>
<dbReference type="Proteomes" id="UP000267341">
    <property type="component" value="Unassembled WGS sequence"/>
</dbReference>
<dbReference type="SUPFAM" id="SSF46785">
    <property type="entry name" value="Winged helix' DNA-binding domain"/>
    <property type="match status" value="1"/>
</dbReference>
<feature type="domain" description="LexA repressor DNA-binding" evidence="2">
    <location>
        <begin position="31"/>
        <end position="94"/>
    </location>
</feature>
<proteinExistence type="predicted"/>
<dbReference type="PANTHER" id="PTHR33516">
    <property type="entry name" value="LEXA REPRESSOR"/>
    <property type="match status" value="1"/>
</dbReference>
<dbReference type="RefSeq" id="WP_120816492.1">
    <property type="nucleotide sequence ID" value="NZ_RBIZ01000003.1"/>
</dbReference>
<dbReference type="PANTHER" id="PTHR33516:SF2">
    <property type="entry name" value="LEXA REPRESSOR-RELATED"/>
    <property type="match status" value="1"/>
</dbReference>
<protein>
    <submittedName>
        <fullName evidence="3">LexA DNA binding domain-containing protein</fullName>
    </submittedName>
</protein>